<sequence>MVLKEYKIDNYITLKLEDGVTNIYIKDDLFKQCTSLLLKKIHLNNMEEYISKFKSIDEETNSLEPINFNEITPEVEFWGHCSNLQVWVECNYDTTLLHRNLAFPLLKKLSDKGSKLATIKFKEEIIRRLQSGESTVINYLLEEDYIQYLSKEELFYAILNSEDAEILLKLEQSSPYNYGWIEMRI</sequence>
<dbReference type="EMBL" id="LAZR01001241">
    <property type="protein sequence ID" value="KKN48062.1"/>
    <property type="molecule type" value="Genomic_DNA"/>
</dbReference>
<organism evidence="1">
    <name type="scientific">marine sediment metagenome</name>
    <dbReference type="NCBI Taxonomy" id="412755"/>
    <lineage>
        <taxon>unclassified sequences</taxon>
        <taxon>metagenomes</taxon>
        <taxon>ecological metagenomes</taxon>
    </lineage>
</organism>
<name>A0A0F9REM6_9ZZZZ</name>
<dbReference type="AlphaFoldDB" id="A0A0F9REM6"/>
<reference evidence="1" key="1">
    <citation type="journal article" date="2015" name="Nature">
        <title>Complex archaea that bridge the gap between prokaryotes and eukaryotes.</title>
        <authorList>
            <person name="Spang A."/>
            <person name="Saw J.H."/>
            <person name="Jorgensen S.L."/>
            <person name="Zaremba-Niedzwiedzka K."/>
            <person name="Martijn J."/>
            <person name="Lind A.E."/>
            <person name="van Eijk R."/>
            <person name="Schleper C."/>
            <person name="Guy L."/>
            <person name="Ettema T.J."/>
        </authorList>
    </citation>
    <scope>NUCLEOTIDE SEQUENCE</scope>
</reference>
<accession>A0A0F9REM6</accession>
<comment type="caution">
    <text evidence="1">The sequence shown here is derived from an EMBL/GenBank/DDBJ whole genome shotgun (WGS) entry which is preliminary data.</text>
</comment>
<protein>
    <submittedName>
        <fullName evidence="1">Uncharacterized protein</fullName>
    </submittedName>
</protein>
<proteinExistence type="predicted"/>
<evidence type="ECO:0000313" key="1">
    <source>
        <dbReference type="EMBL" id="KKN48062.1"/>
    </source>
</evidence>
<gene>
    <name evidence="1" type="ORF">LCGC14_0656520</name>
</gene>